<feature type="binding site" evidence="5">
    <location>
        <position position="287"/>
    </location>
    <ligand>
        <name>S-adenosyl-L-methionine</name>
        <dbReference type="ChEBI" id="CHEBI:59789"/>
    </ligand>
</feature>
<dbReference type="CDD" id="cd02440">
    <property type="entry name" value="AdoMet_MTases"/>
    <property type="match status" value="1"/>
</dbReference>
<dbReference type="PRINTS" id="PR02008">
    <property type="entry name" value="RCMTFAMILY"/>
</dbReference>
<dbReference type="RefSeq" id="WP_345253998.1">
    <property type="nucleotide sequence ID" value="NZ_BAABGY010000005.1"/>
</dbReference>
<protein>
    <submittedName>
        <fullName evidence="7">RsmB/NOP family class I SAM-dependent RNA methyltransferase</fullName>
    </submittedName>
</protein>
<organism evidence="7 8">
    <name type="scientific">Flaviaesturariibacter amylovorans</name>
    <dbReference type="NCBI Taxonomy" id="1084520"/>
    <lineage>
        <taxon>Bacteria</taxon>
        <taxon>Pseudomonadati</taxon>
        <taxon>Bacteroidota</taxon>
        <taxon>Chitinophagia</taxon>
        <taxon>Chitinophagales</taxon>
        <taxon>Chitinophagaceae</taxon>
        <taxon>Flaviaestuariibacter</taxon>
    </lineage>
</organism>
<feature type="binding site" evidence="5">
    <location>
        <position position="269"/>
    </location>
    <ligand>
        <name>S-adenosyl-L-methionine</name>
        <dbReference type="ChEBI" id="CHEBI:59789"/>
    </ligand>
</feature>
<dbReference type="InterPro" id="IPR023267">
    <property type="entry name" value="RCMT"/>
</dbReference>
<dbReference type="PANTHER" id="PTHR22807">
    <property type="entry name" value="NOP2 YEAST -RELATED NOL1/NOP2/FMU SUN DOMAIN-CONTAINING"/>
    <property type="match status" value="1"/>
</dbReference>
<dbReference type="Gene3D" id="3.40.50.150">
    <property type="entry name" value="Vaccinia Virus protein VP39"/>
    <property type="match status" value="1"/>
</dbReference>
<proteinExistence type="inferred from homology"/>
<evidence type="ECO:0000313" key="8">
    <source>
        <dbReference type="Proteomes" id="UP001501725"/>
    </source>
</evidence>
<keyword evidence="3 5" id="KW-0949">S-adenosyl-L-methionine</keyword>
<name>A0ABP8GG49_9BACT</name>
<dbReference type="InterPro" id="IPR049560">
    <property type="entry name" value="MeTrfase_RsmB-F_NOP2_cat"/>
</dbReference>
<dbReference type="GO" id="GO:0032259">
    <property type="term" value="P:methylation"/>
    <property type="evidence" value="ECO:0007669"/>
    <property type="project" value="UniProtKB-KW"/>
</dbReference>
<gene>
    <name evidence="7" type="ORF">GCM10023184_10720</name>
</gene>
<dbReference type="Proteomes" id="UP001501725">
    <property type="component" value="Unassembled WGS sequence"/>
</dbReference>
<dbReference type="GO" id="GO:0008168">
    <property type="term" value="F:methyltransferase activity"/>
    <property type="evidence" value="ECO:0007669"/>
    <property type="project" value="UniProtKB-KW"/>
</dbReference>
<dbReference type="InterPro" id="IPR029063">
    <property type="entry name" value="SAM-dependent_MTases_sf"/>
</dbReference>
<reference evidence="8" key="1">
    <citation type="journal article" date="2019" name="Int. J. Syst. Evol. Microbiol.">
        <title>The Global Catalogue of Microorganisms (GCM) 10K type strain sequencing project: providing services to taxonomists for standard genome sequencing and annotation.</title>
        <authorList>
            <consortium name="The Broad Institute Genomics Platform"/>
            <consortium name="The Broad Institute Genome Sequencing Center for Infectious Disease"/>
            <person name="Wu L."/>
            <person name="Ma J."/>
        </authorList>
    </citation>
    <scope>NUCLEOTIDE SEQUENCE [LARGE SCALE GENOMIC DNA]</scope>
    <source>
        <strain evidence="8">JCM 17919</strain>
    </source>
</reference>
<evidence type="ECO:0000256" key="5">
    <source>
        <dbReference type="PROSITE-ProRule" id="PRU01023"/>
    </source>
</evidence>
<dbReference type="EMBL" id="BAABGY010000005">
    <property type="protein sequence ID" value="GAA4323758.1"/>
    <property type="molecule type" value="Genomic_DNA"/>
</dbReference>
<comment type="caution">
    <text evidence="5">Lacks conserved residue(s) required for the propagation of feature annotation.</text>
</comment>
<feature type="binding site" evidence="5">
    <location>
        <position position="242"/>
    </location>
    <ligand>
        <name>S-adenosyl-L-methionine</name>
        <dbReference type="ChEBI" id="CHEBI:59789"/>
    </ligand>
</feature>
<feature type="active site" description="Nucleophile" evidence="5">
    <location>
        <position position="340"/>
    </location>
</feature>
<evidence type="ECO:0000256" key="1">
    <source>
        <dbReference type="ARBA" id="ARBA00022603"/>
    </source>
</evidence>
<evidence type="ECO:0000256" key="3">
    <source>
        <dbReference type="ARBA" id="ARBA00022691"/>
    </source>
</evidence>
<evidence type="ECO:0000259" key="6">
    <source>
        <dbReference type="PROSITE" id="PS51686"/>
    </source>
</evidence>
<sequence length="387" mass="43678">MKIEAYVRSAATLLGQYDGAVPFASWLKEYFRKEKKFGSRDRRMVSTLCYAYLRLGGLFSERSAEERIALGWLLTEQDPASPLWAWKPEWALLPDRNSTERLQAIDPDADPLAIFPLHRHLSREIDSKAFSAAHLVQPSVFLRLRPGQEEPVKRKLDAGGIPLTVINDHCLEVPQGSKVDAVIELDREAIVQDRNSQRVPEQLMEAVPVGKKFTLWDCCAASGGKSILAWDHWSDVQLTASDIRETILHNLRQRFKRAGISNYQSFVADVAAAGFNSRRYYDAVLCDAPCSGSGTWGRTPEQLAFFPESRIAHYTDLQRRIAANAARFLKPGGYLLYSTCSVFTEENEAVVAYLQQEGGLTLRSMKYYKGYDEKADTLFAALLVRQF</sequence>
<dbReference type="Pfam" id="PF01189">
    <property type="entry name" value="Methyltr_RsmB-F"/>
    <property type="match status" value="1"/>
</dbReference>
<keyword evidence="1 5" id="KW-0489">Methyltransferase</keyword>
<accession>A0ABP8GG49</accession>
<dbReference type="InterPro" id="IPR001678">
    <property type="entry name" value="MeTrfase_RsmB-F_NOP2_dom"/>
</dbReference>
<keyword evidence="4 5" id="KW-0694">RNA-binding</keyword>
<dbReference type="PANTHER" id="PTHR22807:SF53">
    <property type="entry name" value="RIBOSOMAL RNA SMALL SUBUNIT METHYLTRANSFERASE B-RELATED"/>
    <property type="match status" value="1"/>
</dbReference>
<evidence type="ECO:0000256" key="4">
    <source>
        <dbReference type="ARBA" id="ARBA00022884"/>
    </source>
</evidence>
<comment type="caution">
    <text evidence="7">The sequence shown here is derived from an EMBL/GenBank/DDBJ whole genome shotgun (WGS) entry which is preliminary data.</text>
</comment>
<keyword evidence="2 5" id="KW-0808">Transferase</keyword>
<evidence type="ECO:0000256" key="2">
    <source>
        <dbReference type="ARBA" id="ARBA00022679"/>
    </source>
</evidence>
<feature type="domain" description="SAM-dependent MTase RsmB/NOP-type" evidence="6">
    <location>
        <begin position="116"/>
        <end position="387"/>
    </location>
</feature>
<dbReference type="SUPFAM" id="SSF53335">
    <property type="entry name" value="S-adenosyl-L-methionine-dependent methyltransferases"/>
    <property type="match status" value="1"/>
</dbReference>
<comment type="similarity">
    <text evidence="5">Belongs to the class I-like SAM-binding methyltransferase superfamily. RsmB/NOP family.</text>
</comment>
<evidence type="ECO:0000313" key="7">
    <source>
        <dbReference type="EMBL" id="GAA4323758.1"/>
    </source>
</evidence>
<keyword evidence="8" id="KW-1185">Reference proteome</keyword>
<dbReference type="PROSITE" id="PS51686">
    <property type="entry name" value="SAM_MT_RSMB_NOP"/>
    <property type="match status" value="1"/>
</dbReference>